<feature type="domain" description="BD-FAE-like" evidence="2">
    <location>
        <begin position="70"/>
        <end position="259"/>
    </location>
</feature>
<evidence type="ECO:0000313" key="3">
    <source>
        <dbReference type="EMBL" id="NSL55405.1"/>
    </source>
</evidence>
<name>A0ABX2IMY7_9RHOO</name>
<dbReference type="SUPFAM" id="SSF53474">
    <property type="entry name" value="alpha/beta-Hydrolases"/>
    <property type="match status" value="1"/>
</dbReference>
<dbReference type="InterPro" id="IPR050300">
    <property type="entry name" value="GDXG_lipolytic_enzyme"/>
</dbReference>
<dbReference type="PANTHER" id="PTHR48081">
    <property type="entry name" value="AB HYDROLASE SUPERFAMILY PROTEIN C4A8.06C"/>
    <property type="match status" value="1"/>
</dbReference>
<dbReference type="Gene3D" id="3.40.50.1820">
    <property type="entry name" value="alpha/beta hydrolase"/>
    <property type="match status" value="1"/>
</dbReference>
<reference evidence="3 4" key="1">
    <citation type="submission" date="2020-06" db="EMBL/GenBank/DDBJ databases">
        <title>Draft genome of Uliginosibacterium sp. IMCC34675.</title>
        <authorList>
            <person name="Song J."/>
        </authorList>
    </citation>
    <scope>NUCLEOTIDE SEQUENCE [LARGE SCALE GENOMIC DNA]</scope>
    <source>
        <strain evidence="3 4">IMCC34675</strain>
    </source>
</reference>
<evidence type="ECO:0000259" key="2">
    <source>
        <dbReference type="Pfam" id="PF20434"/>
    </source>
</evidence>
<gene>
    <name evidence="3" type="ORF">HJ583_010255</name>
</gene>
<accession>A0ABX2IMY7</accession>
<dbReference type="GO" id="GO:0016787">
    <property type="term" value="F:hydrolase activity"/>
    <property type="evidence" value="ECO:0007669"/>
    <property type="project" value="UniProtKB-KW"/>
</dbReference>
<dbReference type="Pfam" id="PF20434">
    <property type="entry name" value="BD-FAE"/>
    <property type="match status" value="1"/>
</dbReference>
<keyword evidence="1 3" id="KW-0378">Hydrolase</keyword>
<dbReference type="EMBL" id="JABCSC020000002">
    <property type="protein sequence ID" value="NSL55405.1"/>
    <property type="molecule type" value="Genomic_DNA"/>
</dbReference>
<keyword evidence="4" id="KW-1185">Reference proteome</keyword>
<sequence length="305" mass="32588">MTQSSLPLQHLLRIPLWPGVAPGSEGVQLTETLTERSPDPAVFMDRAVTGIASPYLTAYVPSKPNGTSLVLAPGGGYIRVVLDKEGIEIAEWLNTFGITVFILMYRLPGEGHASRSEVPLQDAQRALRLVRANASAWGLAADKVGAMGCSAGGHVIGALATLFERPVYAPQDAVDRQSARPDFVSLLYPVLTMDARWAHVGSREKLLGLSAGEAVDPALETAWSCEAQVGPATPPCFIAHAADDASVPVQNALAFHQSLLQQNISAALHIFESGGHGHGIRLAKGHPTEAWSGLFERWLRQRGLI</sequence>
<dbReference type="InterPro" id="IPR049492">
    <property type="entry name" value="BD-FAE-like_dom"/>
</dbReference>
<dbReference type="Proteomes" id="UP000778523">
    <property type="component" value="Unassembled WGS sequence"/>
</dbReference>
<protein>
    <submittedName>
        <fullName evidence="3">Alpha/beta hydrolase</fullName>
    </submittedName>
</protein>
<proteinExistence type="predicted"/>
<evidence type="ECO:0000313" key="4">
    <source>
        <dbReference type="Proteomes" id="UP000778523"/>
    </source>
</evidence>
<organism evidence="3 4">
    <name type="scientific">Uliginosibacterium aquaticum</name>
    <dbReference type="NCBI Taxonomy" id="2731212"/>
    <lineage>
        <taxon>Bacteria</taxon>
        <taxon>Pseudomonadati</taxon>
        <taxon>Pseudomonadota</taxon>
        <taxon>Betaproteobacteria</taxon>
        <taxon>Rhodocyclales</taxon>
        <taxon>Zoogloeaceae</taxon>
        <taxon>Uliginosibacterium</taxon>
    </lineage>
</organism>
<dbReference type="InterPro" id="IPR029058">
    <property type="entry name" value="AB_hydrolase_fold"/>
</dbReference>
<comment type="caution">
    <text evidence="3">The sequence shown here is derived from an EMBL/GenBank/DDBJ whole genome shotgun (WGS) entry which is preliminary data.</text>
</comment>
<evidence type="ECO:0000256" key="1">
    <source>
        <dbReference type="ARBA" id="ARBA00022801"/>
    </source>
</evidence>
<dbReference type="PANTHER" id="PTHR48081:SF6">
    <property type="entry name" value="PEPTIDASE S9 PROLYL OLIGOPEPTIDASE CATALYTIC DOMAIN-CONTAINING PROTEIN"/>
    <property type="match status" value="1"/>
</dbReference>
<dbReference type="RefSeq" id="WP_170021817.1">
    <property type="nucleotide sequence ID" value="NZ_JABCSC020000002.1"/>
</dbReference>